<reference evidence="1 2" key="1">
    <citation type="submission" date="2018-08" db="EMBL/GenBank/DDBJ databases">
        <title>Recombination of ecologically and evolutionarily significant loci maintains genetic cohesion in the Pseudomonas syringae species complex.</title>
        <authorList>
            <person name="Dillon M."/>
            <person name="Thakur S."/>
            <person name="Almeida R.N.D."/>
            <person name="Weir B.S."/>
            <person name="Guttman D.S."/>
        </authorList>
    </citation>
    <scope>NUCLEOTIDE SEQUENCE [LARGE SCALE GENOMIC DNA]</scope>
    <source>
        <strain evidence="1 2">ICMP 14479</strain>
    </source>
</reference>
<gene>
    <name evidence="1" type="ORF">ALP29_201190</name>
</gene>
<accession>A0A3M5UNC4</accession>
<evidence type="ECO:0000313" key="2">
    <source>
        <dbReference type="Proteomes" id="UP000280395"/>
    </source>
</evidence>
<dbReference type="EMBL" id="RBUA01001224">
    <property type="protein sequence ID" value="RMU47325.1"/>
    <property type="molecule type" value="Genomic_DNA"/>
</dbReference>
<dbReference type="Proteomes" id="UP000280395">
    <property type="component" value="Unassembled WGS sequence"/>
</dbReference>
<sequence length="52" mass="5657">MLLVEQQLEVFLAAALIGGTGLDGNQALLFDASAVEFFLLTVELLQLGFRLF</sequence>
<evidence type="ECO:0000313" key="1">
    <source>
        <dbReference type="EMBL" id="RMU47325.1"/>
    </source>
</evidence>
<comment type="caution">
    <text evidence="1">The sequence shown here is derived from an EMBL/GenBank/DDBJ whole genome shotgun (WGS) entry which is preliminary data.</text>
</comment>
<protein>
    <submittedName>
        <fullName evidence="1">Uncharacterized protein</fullName>
    </submittedName>
</protein>
<organism evidence="1 2">
    <name type="scientific">Pseudomonas syringae pv. avii</name>
    <dbReference type="NCBI Taxonomy" id="663959"/>
    <lineage>
        <taxon>Bacteria</taxon>
        <taxon>Pseudomonadati</taxon>
        <taxon>Pseudomonadota</taxon>
        <taxon>Gammaproteobacteria</taxon>
        <taxon>Pseudomonadales</taxon>
        <taxon>Pseudomonadaceae</taxon>
        <taxon>Pseudomonas</taxon>
        <taxon>Pseudomonas syringae</taxon>
    </lineage>
</organism>
<dbReference type="AlphaFoldDB" id="A0A3M5UNC4"/>
<name>A0A3M5UNC4_PSESX</name>
<proteinExistence type="predicted"/>